<organism evidence="1 2">
    <name type="scientific">Cryobacterium melibiosiphilum</name>
    <dbReference type="NCBI Taxonomy" id="995039"/>
    <lineage>
        <taxon>Bacteria</taxon>
        <taxon>Bacillati</taxon>
        <taxon>Actinomycetota</taxon>
        <taxon>Actinomycetes</taxon>
        <taxon>Micrococcales</taxon>
        <taxon>Microbacteriaceae</taxon>
        <taxon>Cryobacterium</taxon>
    </lineage>
</organism>
<name>A0A3A5MG85_9MICO</name>
<protein>
    <submittedName>
        <fullName evidence="1">Nuclear transport factor 2 family protein</fullName>
    </submittedName>
</protein>
<dbReference type="EMBL" id="QZVS01000092">
    <property type="protein sequence ID" value="RJT86989.1"/>
    <property type="molecule type" value="Genomic_DNA"/>
</dbReference>
<dbReference type="Proteomes" id="UP000272015">
    <property type="component" value="Unassembled WGS sequence"/>
</dbReference>
<dbReference type="Gene3D" id="3.10.450.50">
    <property type="match status" value="1"/>
</dbReference>
<dbReference type="OrthoDB" id="8684708at2"/>
<dbReference type="AlphaFoldDB" id="A0A3A5MG85"/>
<comment type="caution">
    <text evidence="1">The sequence shown here is derived from an EMBL/GenBank/DDBJ whole genome shotgun (WGS) entry which is preliminary data.</text>
</comment>
<gene>
    <name evidence="1" type="ORF">D6T64_16215</name>
</gene>
<sequence length="123" mass="13023">MSPSLTSEPVATQSPELATAIVTYLDRSVSARPQSASLTFVDDAVVVDDGKTYTGQAAIAGWLSATAAEFEYTTTRLSVGSDDAATTVVNRIEGNFPGRSVDLSYRFELNAESGLIQKLTISL</sequence>
<proteinExistence type="predicted"/>
<evidence type="ECO:0000313" key="2">
    <source>
        <dbReference type="Proteomes" id="UP000272015"/>
    </source>
</evidence>
<dbReference type="SUPFAM" id="SSF54427">
    <property type="entry name" value="NTF2-like"/>
    <property type="match status" value="1"/>
</dbReference>
<reference evidence="1 2" key="1">
    <citation type="submission" date="2018-09" db="EMBL/GenBank/DDBJ databases">
        <title>Novel species of Cryobacterium.</title>
        <authorList>
            <person name="Liu Q."/>
            <person name="Xin Y.-H."/>
        </authorList>
    </citation>
    <scope>NUCLEOTIDE SEQUENCE [LARGE SCALE GENOMIC DNA]</scope>
    <source>
        <strain evidence="1 2">Hh39</strain>
    </source>
</reference>
<accession>A0A3A5MG85</accession>
<dbReference type="RefSeq" id="WP_119975730.1">
    <property type="nucleotide sequence ID" value="NZ_JBHSQA010000010.1"/>
</dbReference>
<dbReference type="InterPro" id="IPR032710">
    <property type="entry name" value="NTF2-like_dom_sf"/>
</dbReference>
<keyword evidence="2" id="KW-1185">Reference proteome</keyword>
<evidence type="ECO:0000313" key="1">
    <source>
        <dbReference type="EMBL" id="RJT86989.1"/>
    </source>
</evidence>